<accession>A0A9K3EJC5</accession>
<dbReference type="EMBL" id="MNCJ02000328">
    <property type="protein sequence ID" value="KAF5774363.1"/>
    <property type="molecule type" value="Genomic_DNA"/>
</dbReference>
<evidence type="ECO:0000313" key="1">
    <source>
        <dbReference type="EMBL" id="KAF5774363.1"/>
    </source>
</evidence>
<protein>
    <submittedName>
        <fullName evidence="1">Uncharacterized protein</fullName>
    </submittedName>
</protein>
<gene>
    <name evidence="1" type="ORF">HanXRQr2_Chr13g0599481</name>
</gene>
<dbReference type="Gramene" id="mRNA:HanXRQr2_Chr13g0599481">
    <property type="protein sequence ID" value="CDS:HanXRQr2_Chr13g0599481.1"/>
    <property type="gene ID" value="HanXRQr2_Chr13g0599481"/>
</dbReference>
<organism evidence="1 2">
    <name type="scientific">Helianthus annuus</name>
    <name type="common">Common sunflower</name>
    <dbReference type="NCBI Taxonomy" id="4232"/>
    <lineage>
        <taxon>Eukaryota</taxon>
        <taxon>Viridiplantae</taxon>
        <taxon>Streptophyta</taxon>
        <taxon>Embryophyta</taxon>
        <taxon>Tracheophyta</taxon>
        <taxon>Spermatophyta</taxon>
        <taxon>Magnoliopsida</taxon>
        <taxon>eudicotyledons</taxon>
        <taxon>Gunneridae</taxon>
        <taxon>Pentapetalae</taxon>
        <taxon>asterids</taxon>
        <taxon>campanulids</taxon>
        <taxon>Asterales</taxon>
        <taxon>Asteraceae</taxon>
        <taxon>Asteroideae</taxon>
        <taxon>Heliantheae alliance</taxon>
        <taxon>Heliantheae</taxon>
        <taxon>Helianthus</taxon>
    </lineage>
</organism>
<evidence type="ECO:0000313" key="2">
    <source>
        <dbReference type="Proteomes" id="UP000215914"/>
    </source>
</evidence>
<sequence length="120" mass="14139">MWYARFSKNNLCLYTGFTTSIEKRKQILCLHLIFVHYNQKKNLYGSKLNAFYNKPTKCLMVTKVQSQIHDDCSGSLEFPNFHFNPSILPLAWKAVIFRQIEWFVGVLTNLWSNNWGLRSS</sequence>
<proteinExistence type="predicted"/>
<dbReference type="Proteomes" id="UP000215914">
    <property type="component" value="Unassembled WGS sequence"/>
</dbReference>
<reference evidence="1" key="1">
    <citation type="journal article" date="2017" name="Nature">
        <title>The sunflower genome provides insights into oil metabolism, flowering and Asterid evolution.</title>
        <authorList>
            <person name="Badouin H."/>
            <person name="Gouzy J."/>
            <person name="Grassa C.J."/>
            <person name="Murat F."/>
            <person name="Staton S.E."/>
            <person name="Cottret L."/>
            <person name="Lelandais-Briere C."/>
            <person name="Owens G.L."/>
            <person name="Carrere S."/>
            <person name="Mayjonade B."/>
            <person name="Legrand L."/>
            <person name="Gill N."/>
            <person name="Kane N.C."/>
            <person name="Bowers J.E."/>
            <person name="Hubner S."/>
            <person name="Bellec A."/>
            <person name="Berard A."/>
            <person name="Berges H."/>
            <person name="Blanchet N."/>
            <person name="Boniface M.C."/>
            <person name="Brunel D."/>
            <person name="Catrice O."/>
            <person name="Chaidir N."/>
            <person name="Claudel C."/>
            <person name="Donnadieu C."/>
            <person name="Faraut T."/>
            <person name="Fievet G."/>
            <person name="Helmstetter N."/>
            <person name="King M."/>
            <person name="Knapp S.J."/>
            <person name="Lai Z."/>
            <person name="Le Paslier M.C."/>
            <person name="Lippi Y."/>
            <person name="Lorenzon L."/>
            <person name="Mandel J.R."/>
            <person name="Marage G."/>
            <person name="Marchand G."/>
            <person name="Marquand E."/>
            <person name="Bret-Mestries E."/>
            <person name="Morien E."/>
            <person name="Nambeesan S."/>
            <person name="Nguyen T."/>
            <person name="Pegot-Espagnet P."/>
            <person name="Pouilly N."/>
            <person name="Raftis F."/>
            <person name="Sallet E."/>
            <person name="Schiex T."/>
            <person name="Thomas J."/>
            <person name="Vandecasteele C."/>
            <person name="Vares D."/>
            <person name="Vear F."/>
            <person name="Vautrin S."/>
            <person name="Crespi M."/>
            <person name="Mangin B."/>
            <person name="Burke J.M."/>
            <person name="Salse J."/>
            <person name="Munos S."/>
            <person name="Vincourt P."/>
            <person name="Rieseberg L.H."/>
            <person name="Langlade N.B."/>
        </authorList>
    </citation>
    <scope>NUCLEOTIDE SEQUENCE</scope>
    <source>
        <tissue evidence="1">Leaves</tissue>
    </source>
</reference>
<keyword evidence="2" id="KW-1185">Reference proteome</keyword>
<dbReference type="AlphaFoldDB" id="A0A9K3EJC5"/>
<comment type="caution">
    <text evidence="1">The sequence shown here is derived from an EMBL/GenBank/DDBJ whole genome shotgun (WGS) entry which is preliminary data.</text>
</comment>
<reference evidence="1" key="2">
    <citation type="submission" date="2020-06" db="EMBL/GenBank/DDBJ databases">
        <title>Helianthus annuus Genome sequencing and assembly Release 2.</title>
        <authorList>
            <person name="Gouzy J."/>
            <person name="Langlade N."/>
            <person name="Munos S."/>
        </authorList>
    </citation>
    <scope>NUCLEOTIDE SEQUENCE</scope>
    <source>
        <tissue evidence="1">Leaves</tissue>
    </source>
</reference>
<name>A0A9K3EJC5_HELAN</name>